<dbReference type="Gene3D" id="3.30.420.280">
    <property type="match status" value="1"/>
</dbReference>
<evidence type="ECO:0008006" key="2">
    <source>
        <dbReference type="Google" id="ProtNLM"/>
    </source>
</evidence>
<dbReference type="EMBL" id="LAZR01009225">
    <property type="protein sequence ID" value="KKM73913.1"/>
    <property type="molecule type" value="Genomic_DNA"/>
</dbReference>
<proteinExistence type="predicted"/>
<gene>
    <name evidence="1" type="ORF">LCGC14_1405640</name>
</gene>
<name>A0A0F9JW40_9ZZZZ</name>
<evidence type="ECO:0000313" key="1">
    <source>
        <dbReference type="EMBL" id="KKM73913.1"/>
    </source>
</evidence>
<protein>
    <recommendedName>
        <fullName evidence="2">Phage terminase large subunit N-terminal domain-containing protein</fullName>
    </recommendedName>
</protein>
<organism evidence="1">
    <name type="scientific">marine sediment metagenome</name>
    <dbReference type="NCBI Taxonomy" id="412755"/>
    <lineage>
        <taxon>unclassified sequences</taxon>
        <taxon>metagenomes</taxon>
        <taxon>ecological metagenomes</taxon>
    </lineage>
</organism>
<dbReference type="AlphaFoldDB" id="A0A0F9JW40"/>
<sequence length="465" mass="52892">MQATRAQEDIRHDIDVVLSQLGHKLSPEQAAIVYCRAREVLGGGRERAGKSYVASDYLNVRFWEGDLYWITGKDYDRCHSEFEYTAQAMIRMSAVRAENISVPKNGQWSMKLETGCVIKTWSLKDWLKVGSEAPDGIVICEVAQITLQEYRRLCDRTAEKRGWVCGTGTFEGSLGWYPETWKLYQLADQRGQSFSLPSWSNRVVYPGGFEDDEIQRLKANYSDDYFNERFAGIPSPPHGLVFPEFKYLTHVRELPIDDIPISLWIDPGYAGAYAVMVMQKVGDTILIVDEIYEQGLVTEQIIDICMQKPWWRLVADGVVDIAARQHQAMPAVAEVWESKAKLHLQSNVVAEDAGRERLHTFLTVNPIDHQPRLLIDPKCIGVLSEFGVCPNPFSNEAEPYKWKEDRVGKVIGSSPDDKNNHGIKALIYGLVNQYGYVNRNTGKMRSKRSIHFGHRPEMSLLQEAK</sequence>
<accession>A0A0F9JW40</accession>
<reference evidence="1" key="1">
    <citation type="journal article" date="2015" name="Nature">
        <title>Complex archaea that bridge the gap between prokaryotes and eukaryotes.</title>
        <authorList>
            <person name="Spang A."/>
            <person name="Saw J.H."/>
            <person name="Jorgensen S.L."/>
            <person name="Zaremba-Niedzwiedzka K."/>
            <person name="Martijn J."/>
            <person name="Lind A.E."/>
            <person name="van Eijk R."/>
            <person name="Schleper C."/>
            <person name="Guy L."/>
            <person name="Ettema T.J."/>
        </authorList>
    </citation>
    <scope>NUCLEOTIDE SEQUENCE</scope>
</reference>
<comment type="caution">
    <text evidence="1">The sequence shown here is derived from an EMBL/GenBank/DDBJ whole genome shotgun (WGS) entry which is preliminary data.</text>
</comment>